<keyword evidence="4" id="KW-1185">Reference proteome</keyword>
<evidence type="ECO:0000313" key="3">
    <source>
        <dbReference type="EMBL" id="NQX43750.1"/>
    </source>
</evidence>
<gene>
    <name evidence="3" type="ORF">HQN87_00275</name>
</gene>
<dbReference type="Proteomes" id="UP000711047">
    <property type="component" value="Unassembled WGS sequence"/>
</dbReference>
<sequence length="97" mass="10942">MDRSENGNSSKLGIWYIKGGFRVPLTKEQLIELVTKIVNAEGTEAELDQWLEIVVRNVPHPGVSDLIFWNEPELTPEEIIDAALVYQPIVLSPPMEN</sequence>
<reference evidence="3 4" key="1">
    <citation type="submission" date="2020-05" db="EMBL/GenBank/DDBJ databases">
        <title>Paenibacillus glebae, sp. nov., Paenibacillus humi sp. nov., Paenibacillus pedi sp. nov., Paenibacillus terrestris sp. nov. and Paenibacillus terricola sp. nov., isolated from a forest top soil sample.</title>
        <authorList>
            <person name="Qi S."/>
            <person name="Carlier A."/>
            <person name="Cnockaert M."/>
            <person name="Vandamme P."/>
        </authorList>
    </citation>
    <scope>NUCLEOTIDE SEQUENCE [LARGE SCALE GENOMIC DNA]</scope>
    <source>
        <strain evidence="3 4">LMG 29502</strain>
    </source>
</reference>
<dbReference type="Pfam" id="PF01320">
    <property type="entry name" value="Colicin_Pyocin"/>
    <property type="match status" value="1"/>
</dbReference>
<dbReference type="InterPro" id="IPR035900">
    <property type="entry name" value="Colicin_E_sf"/>
</dbReference>
<dbReference type="InterPro" id="IPR000290">
    <property type="entry name" value="Colicin_pyocin"/>
</dbReference>
<keyword evidence="2" id="KW-0079">Bacteriocin immunity</keyword>
<dbReference type="EMBL" id="JABMKX010000001">
    <property type="protein sequence ID" value="NQX43750.1"/>
    <property type="molecule type" value="Genomic_DNA"/>
</dbReference>
<comment type="caution">
    <text evidence="3">The sequence shown here is derived from an EMBL/GenBank/DDBJ whole genome shotgun (WGS) entry which is preliminary data.</text>
</comment>
<proteinExistence type="inferred from homology"/>
<dbReference type="Gene3D" id="1.10.1200.20">
    <property type="entry name" value="Colicin E immunity protein"/>
    <property type="match status" value="1"/>
</dbReference>
<evidence type="ECO:0000256" key="2">
    <source>
        <dbReference type="ARBA" id="ARBA00023025"/>
    </source>
</evidence>
<dbReference type="SUPFAM" id="SSF47345">
    <property type="entry name" value="Colicin E immunity proteins"/>
    <property type="match status" value="1"/>
</dbReference>
<comment type="similarity">
    <text evidence="1">Belongs to the colicins ColE2/ColE8/ColE9 and pyocins S1/S2 family.</text>
</comment>
<evidence type="ECO:0000313" key="4">
    <source>
        <dbReference type="Proteomes" id="UP000711047"/>
    </source>
</evidence>
<organism evidence="3 4">
    <name type="scientific">Paenibacillus tritici</name>
    <dbReference type="NCBI Taxonomy" id="1873425"/>
    <lineage>
        <taxon>Bacteria</taxon>
        <taxon>Bacillati</taxon>
        <taxon>Bacillota</taxon>
        <taxon>Bacilli</taxon>
        <taxon>Bacillales</taxon>
        <taxon>Paenibacillaceae</taxon>
        <taxon>Paenibacillus</taxon>
    </lineage>
</organism>
<protein>
    <submittedName>
        <fullName evidence="3">Bacteriocin immunity protein</fullName>
    </submittedName>
</protein>
<accession>A0ABX2DH01</accession>
<name>A0ABX2DH01_9BACL</name>
<evidence type="ECO:0000256" key="1">
    <source>
        <dbReference type="ARBA" id="ARBA00009346"/>
    </source>
</evidence>